<dbReference type="Gene3D" id="1.10.1660.10">
    <property type="match status" value="1"/>
</dbReference>
<dbReference type="EMBL" id="JAAGOH010000004">
    <property type="protein sequence ID" value="NDY90498.1"/>
    <property type="molecule type" value="Genomic_DNA"/>
</dbReference>
<evidence type="ECO:0000313" key="5">
    <source>
        <dbReference type="EMBL" id="NDY90498.1"/>
    </source>
</evidence>
<proteinExistence type="predicted"/>
<dbReference type="InterPro" id="IPR011006">
    <property type="entry name" value="CheY-like_superfamily"/>
</dbReference>
<dbReference type="GO" id="GO:0003677">
    <property type="term" value="F:DNA binding"/>
    <property type="evidence" value="ECO:0007669"/>
    <property type="project" value="InterPro"/>
</dbReference>
<dbReference type="InterPro" id="IPR050595">
    <property type="entry name" value="Bact_response_regulator"/>
</dbReference>
<dbReference type="Gene3D" id="3.40.50.2300">
    <property type="match status" value="1"/>
</dbReference>
<keyword evidence="6" id="KW-1185">Reference proteome</keyword>
<dbReference type="NCBIfam" id="TIGR01764">
    <property type="entry name" value="excise"/>
    <property type="match status" value="1"/>
</dbReference>
<feature type="modified residue" description="4-aspartylphosphate" evidence="2">
    <location>
        <position position="160"/>
    </location>
</feature>
<organism evidence="5 6">
    <name type="scientific">Ideonella livida</name>
    <dbReference type="NCBI Taxonomy" id="2707176"/>
    <lineage>
        <taxon>Bacteria</taxon>
        <taxon>Pseudomonadati</taxon>
        <taxon>Pseudomonadota</taxon>
        <taxon>Betaproteobacteria</taxon>
        <taxon>Burkholderiales</taxon>
        <taxon>Sphaerotilaceae</taxon>
        <taxon>Ideonella</taxon>
    </lineage>
</organism>
<dbReference type="InterPro" id="IPR010093">
    <property type="entry name" value="SinI_DNA-bd"/>
</dbReference>
<dbReference type="SMART" id="SM00448">
    <property type="entry name" value="REC"/>
    <property type="match status" value="1"/>
</dbReference>
<dbReference type="Proteomes" id="UP000484255">
    <property type="component" value="Unassembled WGS sequence"/>
</dbReference>
<feature type="compositionally biased region" description="Low complexity" evidence="3">
    <location>
        <begin position="55"/>
        <end position="77"/>
    </location>
</feature>
<reference evidence="5 6" key="1">
    <citation type="submission" date="2020-02" db="EMBL/GenBank/DDBJ databases">
        <title>Ideonella bacterium strain TBM-1.</title>
        <authorList>
            <person name="Chen W.-M."/>
        </authorList>
    </citation>
    <scope>NUCLEOTIDE SEQUENCE [LARGE SCALE GENOMIC DNA]</scope>
    <source>
        <strain evidence="5 6">TBM-1</strain>
    </source>
</reference>
<protein>
    <submittedName>
        <fullName evidence="5">Response regulator</fullName>
    </submittedName>
</protein>
<evidence type="ECO:0000256" key="3">
    <source>
        <dbReference type="SAM" id="MobiDB-lite"/>
    </source>
</evidence>
<dbReference type="AlphaFoldDB" id="A0A7C9THL7"/>
<dbReference type="Pfam" id="PF00072">
    <property type="entry name" value="Response_reg"/>
    <property type="match status" value="1"/>
</dbReference>
<dbReference type="InterPro" id="IPR001789">
    <property type="entry name" value="Sig_transdc_resp-reg_receiver"/>
</dbReference>
<sequence length="236" mass="24932">MTDNVPDVLTTQQAARRLGLSVSSVQKLVGRGELTAWITPGGHRRIDRAAVERLAQARRQGAPAPPEADAAPVPASAWDTVPAPPAPPLMSRAAAAAAATPGAAVQGLRVLLAEDDPDQVLWFRHALAAHHAGHRLIVAADASQALILLERERPDLLVTDLVMQPFDGFHLLRTLVAQPEWVGIEVLVLSGLSGDEIAARGGLPAGVSHFTKPVALERLLGLLDGAWARRQRAGAK</sequence>
<dbReference type="InterPro" id="IPR041657">
    <property type="entry name" value="HTH_17"/>
</dbReference>
<keyword evidence="1 2" id="KW-0597">Phosphoprotein</keyword>
<evidence type="ECO:0000256" key="2">
    <source>
        <dbReference type="PROSITE-ProRule" id="PRU00169"/>
    </source>
</evidence>
<name>A0A7C9THL7_9BURK</name>
<accession>A0A7C9THL7</accession>
<evidence type="ECO:0000313" key="6">
    <source>
        <dbReference type="Proteomes" id="UP000484255"/>
    </source>
</evidence>
<dbReference type="Pfam" id="PF12728">
    <property type="entry name" value="HTH_17"/>
    <property type="match status" value="1"/>
</dbReference>
<evidence type="ECO:0000259" key="4">
    <source>
        <dbReference type="PROSITE" id="PS50110"/>
    </source>
</evidence>
<feature type="region of interest" description="Disordered" evidence="3">
    <location>
        <begin position="55"/>
        <end position="84"/>
    </location>
</feature>
<comment type="caution">
    <text evidence="5">The sequence shown here is derived from an EMBL/GenBank/DDBJ whole genome shotgun (WGS) entry which is preliminary data.</text>
</comment>
<dbReference type="SUPFAM" id="SSF52172">
    <property type="entry name" value="CheY-like"/>
    <property type="match status" value="1"/>
</dbReference>
<dbReference type="PANTHER" id="PTHR44591:SF23">
    <property type="entry name" value="CHEY SUBFAMILY"/>
    <property type="match status" value="1"/>
</dbReference>
<dbReference type="RefSeq" id="WP_163456361.1">
    <property type="nucleotide sequence ID" value="NZ_JAAGOH010000004.1"/>
</dbReference>
<dbReference type="PROSITE" id="PS50110">
    <property type="entry name" value="RESPONSE_REGULATORY"/>
    <property type="match status" value="1"/>
</dbReference>
<evidence type="ECO:0000256" key="1">
    <source>
        <dbReference type="ARBA" id="ARBA00022553"/>
    </source>
</evidence>
<dbReference type="PANTHER" id="PTHR44591">
    <property type="entry name" value="STRESS RESPONSE REGULATOR PROTEIN 1"/>
    <property type="match status" value="1"/>
</dbReference>
<gene>
    <name evidence="5" type="ORF">G3A44_04710</name>
</gene>
<dbReference type="SUPFAM" id="SSF46955">
    <property type="entry name" value="Putative DNA-binding domain"/>
    <property type="match status" value="1"/>
</dbReference>
<dbReference type="GO" id="GO:0000160">
    <property type="term" value="P:phosphorelay signal transduction system"/>
    <property type="evidence" value="ECO:0007669"/>
    <property type="project" value="InterPro"/>
</dbReference>
<dbReference type="InterPro" id="IPR009061">
    <property type="entry name" value="DNA-bd_dom_put_sf"/>
</dbReference>
<feature type="domain" description="Response regulatory" evidence="4">
    <location>
        <begin position="109"/>
        <end position="227"/>
    </location>
</feature>